<dbReference type="AlphaFoldDB" id="A0A3B0ZTI7"/>
<dbReference type="InterPro" id="IPR001279">
    <property type="entry name" value="Metallo-B-lactamas"/>
</dbReference>
<dbReference type="GO" id="GO:0004115">
    <property type="term" value="F:3',5'-cyclic-AMP phosphodiesterase activity"/>
    <property type="evidence" value="ECO:0007669"/>
    <property type="project" value="InterPro"/>
</dbReference>
<protein>
    <submittedName>
        <fullName evidence="2">cAMP phosphodiesterases class-II:Metallo-beta-lactamase superfamily</fullName>
    </submittedName>
</protein>
<dbReference type="Gene3D" id="3.60.15.10">
    <property type="entry name" value="Ribonuclease Z/Hydroxyacylglutathione hydrolase-like"/>
    <property type="match status" value="1"/>
</dbReference>
<dbReference type="PRINTS" id="PR00388">
    <property type="entry name" value="PDIESTERASE2"/>
</dbReference>
<feature type="domain" description="Metallo-beta-lactamase" evidence="1">
    <location>
        <begin position="17"/>
        <end position="203"/>
    </location>
</feature>
<dbReference type="GO" id="GO:0006198">
    <property type="term" value="P:cAMP catabolic process"/>
    <property type="evidence" value="ECO:0007669"/>
    <property type="project" value="InterPro"/>
</dbReference>
<dbReference type="SMART" id="SM00849">
    <property type="entry name" value="Lactamase_B"/>
    <property type="match status" value="1"/>
</dbReference>
<evidence type="ECO:0000259" key="1">
    <source>
        <dbReference type="SMART" id="SM00849"/>
    </source>
</evidence>
<proteinExistence type="predicted"/>
<dbReference type="InterPro" id="IPR000396">
    <property type="entry name" value="Pdiesterase2"/>
</dbReference>
<name>A0A3B0ZTI7_9ZZZZ</name>
<dbReference type="PANTHER" id="PTHR42663">
    <property type="entry name" value="HYDROLASE C777.06C-RELATED-RELATED"/>
    <property type="match status" value="1"/>
</dbReference>
<reference evidence="2" key="1">
    <citation type="submission" date="2018-06" db="EMBL/GenBank/DDBJ databases">
        <authorList>
            <person name="Zhirakovskaya E."/>
        </authorList>
    </citation>
    <scope>NUCLEOTIDE SEQUENCE</scope>
</reference>
<dbReference type="Pfam" id="PF12706">
    <property type="entry name" value="Lactamase_B_2"/>
    <property type="match status" value="1"/>
</dbReference>
<dbReference type="PANTHER" id="PTHR42663:SF6">
    <property type="entry name" value="HYDROLASE C777.06C-RELATED"/>
    <property type="match status" value="1"/>
</dbReference>
<organism evidence="2">
    <name type="scientific">hydrothermal vent metagenome</name>
    <dbReference type="NCBI Taxonomy" id="652676"/>
    <lineage>
        <taxon>unclassified sequences</taxon>
        <taxon>metagenomes</taxon>
        <taxon>ecological metagenomes</taxon>
    </lineage>
</organism>
<dbReference type="InterPro" id="IPR036866">
    <property type="entry name" value="RibonucZ/Hydroxyglut_hydro"/>
</dbReference>
<evidence type="ECO:0000313" key="2">
    <source>
        <dbReference type="EMBL" id="VAW89349.1"/>
    </source>
</evidence>
<dbReference type="EMBL" id="UOFQ01000130">
    <property type="protein sequence ID" value="VAW89349.1"/>
    <property type="molecule type" value="Genomic_DNA"/>
</dbReference>
<gene>
    <name evidence="2" type="ORF">MNBD_GAMMA17-1145</name>
</gene>
<accession>A0A3B0ZTI7</accession>
<dbReference type="CDD" id="cd07735">
    <property type="entry name" value="class_II_PDE_MBL-fold"/>
    <property type="match status" value="1"/>
</dbReference>
<sequence>MKLRVLGCSGGIGDGLRTTSLLIDDDILIDAGTGIGELTLAEMAKIRHVFVTHSHLDHIACLPLMVDSIFDQLKQPIIIHAQAPTIEVLKKHIFNWAVWPDFAKLPTPEIPVMAYDVLSPGETCELDGRLLEMIPVNHIVPAVGYRVACDSGAFAFTGDTVTNDTFWAALNVHERLDLLLVEAAFSNKDRELSLKARHYCPSLLADDLKKLNHTPQIFVTHNKPGEEKRIFDECQQLMPERNLKRLLGNQVFEL</sequence>
<dbReference type="SUPFAM" id="SSF56281">
    <property type="entry name" value="Metallo-hydrolase/oxidoreductase"/>
    <property type="match status" value="1"/>
</dbReference>